<dbReference type="GO" id="GO:0016787">
    <property type="term" value="F:hydrolase activity"/>
    <property type="evidence" value="ECO:0007669"/>
    <property type="project" value="UniProtKB-KW"/>
</dbReference>
<evidence type="ECO:0000256" key="4">
    <source>
        <dbReference type="ARBA" id="ARBA00025742"/>
    </source>
</evidence>
<dbReference type="InterPro" id="IPR004843">
    <property type="entry name" value="Calcineurin-like_PHP"/>
</dbReference>
<keyword evidence="1" id="KW-0479">Metal-binding</keyword>
<dbReference type="SUPFAM" id="SSF56300">
    <property type="entry name" value="Metallo-dependent phosphatases"/>
    <property type="match status" value="1"/>
</dbReference>
<comment type="similarity">
    <text evidence="4">Belongs to the cyclic nucleotide phosphodiesterase class-III family.</text>
</comment>
<sequence>MALKQGLNLFLLADLHLGSERHTTAAFHHALVNMRHLDPDAAVVIAGDITDTGEKDQFQDCWKSLDRVPAEQLIVGLGNHDVRGPDPLTWNNDQAADPEYFRQNVLPEYSRHYLRRLKPDQPWQPYFSQRLGDYQFIVLNTEKGLKDSSYLSAAQVRWLDAQLQAGENSGCINIVLSHQPLRDTHWRSNFGGGFGLQDAVVKDVLRRHPNTFIVSGHIHNGFGVAEVIPRSYGTCIDLPAFALSENGRTGSGLGYYCTWTHDAMKFEAWDFAINRPLAAYDFTLKTTTLAAAMPDLSVLHPESAQHALQLLYRSYDTRLFDDPRTDQHTAPPVQSLFGPEVQAQIQTLLASAYPRPAQRPPIDLRPYHGYFAQRDEYVAAIERFTENLAGDMRSGQIEAQLTRQFVAARLNLLRPQLARFDDATLKAAVEEAQHVLVGVFPRVDFSRLQALIDEHAAATSAELQLALNAGRYLIKDHAATQPAVDGLIAEIKRLVQEKEN</sequence>
<comment type="caution">
    <text evidence="6">The sequence shown here is derived from an EMBL/GenBank/DDBJ whole genome shotgun (WGS) entry which is preliminary data.</text>
</comment>
<keyword evidence="2 6" id="KW-0378">Hydrolase</keyword>
<dbReference type="Gene3D" id="3.60.21.10">
    <property type="match status" value="1"/>
</dbReference>
<reference evidence="7" key="1">
    <citation type="journal article" date="2019" name="Int. J. Syst. Evol. Microbiol.">
        <title>The Global Catalogue of Microorganisms (GCM) 10K type strain sequencing project: providing services to taxonomists for standard genome sequencing and annotation.</title>
        <authorList>
            <consortium name="The Broad Institute Genomics Platform"/>
            <consortium name="The Broad Institute Genome Sequencing Center for Infectious Disease"/>
            <person name="Wu L."/>
            <person name="Ma J."/>
        </authorList>
    </citation>
    <scope>NUCLEOTIDE SEQUENCE [LARGE SCALE GENOMIC DNA]</scope>
    <source>
        <strain evidence="7">CCM 9110</strain>
    </source>
</reference>
<evidence type="ECO:0000256" key="2">
    <source>
        <dbReference type="ARBA" id="ARBA00022801"/>
    </source>
</evidence>
<dbReference type="RefSeq" id="WP_204117910.1">
    <property type="nucleotide sequence ID" value="NZ_BOLV01000001.1"/>
</dbReference>
<dbReference type="InterPro" id="IPR050884">
    <property type="entry name" value="CNP_phosphodiesterase-III"/>
</dbReference>
<dbReference type="PANTHER" id="PTHR42988">
    <property type="entry name" value="PHOSPHOHYDROLASE"/>
    <property type="match status" value="1"/>
</dbReference>
<feature type="domain" description="Calcineurin-like phosphoesterase" evidence="5">
    <location>
        <begin position="10"/>
        <end position="220"/>
    </location>
</feature>
<dbReference type="PANTHER" id="PTHR42988:SF2">
    <property type="entry name" value="CYCLIC NUCLEOTIDE PHOSPHODIESTERASE CBUA0032-RELATED"/>
    <property type="match status" value="1"/>
</dbReference>
<dbReference type="Proteomes" id="UP001597199">
    <property type="component" value="Unassembled WGS sequence"/>
</dbReference>
<evidence type="ECO:0000256" key="1">
    <source>
        <dbReference type="ARBA" id="ARBA00022723"/>
    </source>
</evidence>
<proteinExistence type="inferred from homology"/>
<keyword evidence="3" id="KW-0408">Iron</keyword>
<evidence type="ECO:0000256" key="3">
    <source>
        <dbReference type="ARBA" id="ARBA00023004"/>
    </source>
</evidence>
<dbReference type="EC" id="3.1.-.-" evidence="6"/>
<evidence type="ECO:0000313" key="7">
    <source>
        <dbReference type="Proteomes" id="UP001597199"/>
    </source>
</evidence>
<evidence type="ECO:0000259" key="5">
    <source>
        <dbReference type="Pfam" id="PF00149"/>
    </source>
</evidence>
<evidence type="ECO:0000313" key="6">
    <source>
        <dbReference type="EMBL" id="MFD1398223.1"/>
    </source>
</evidence>
<dbReference type="Pfam" id="PF00149">
    <property type="entry name" value="Metallophos"/>
    <property type="match status" value="1"/>
</dbReference>
<organism evidence="6 7">
    <name type="scientific">Lacticaseibacillus suilingensis</name>
    <dbReference type="NCBI Taxonomy" id="2799577"/>
    <lineage>
        <taxon>Bacteria</taxon>
        <taxon>Bacillati</taxon>
        <taxon>Bacillota</taxon>
        <taxon>Bacilli</taxon>
        <taxon>Lactobacillales</taxon>
        <taxon>Lactobacillaceae</taxon>
        <taxon>Lacticaseibacillus</taxon>
    </lineage>
</organism>
<name>A0ABW4BDT0_9LACO</name>
<gene>
    <name evidence="6" type="ORF">ACFQ41_02750</name>
</gene>
<dbReference type="EMBL" id="JBHTOA010000016">
    <property type="protein sequence ID" value="MFD1398223.1"/>
    <property type="molecule type" value="Genomic_DNA"/>
</dbReference>
<accession>A0ABW4BDT0</accession>
<keyword evidence="7" id="KW-1185">Reference proteome</keyword>
<dbReference type="InterPro" id="IPR029052">
    <property type="entry name" value="Metallo-depent_PP-like"/>
</dbReference>
<protein>
    <submittedName>
        <fullName evidence="6">Metallophosphoesterase family protein</fullName>
        <ecNumber evidence="6">3.1.-.-</ecNumber>
    </submittedName>
</protein>